<dbReference type="SUPFAM" id="SSF54534">
    <property type="entry name" value="FKBP-like"/>
    <property type="match status" value="1"/>
</dbReference>
<evidence type="ECO:0000256" key="9">
    <source>
        <dbReference type="PROSITE-ProRule" id="PRU00277"/>
    </source>
</evidence>
<evidence type="ECO:0000256" key="3">
    <source>
        <dbReference type="ARBA" id="ARBA00006577"/>
    </source>
</evidence>
<keyword evidence="5 9" id="KW-0697">Rotamase</keyword>
<reference evidence="12 13" key="2">
    <citation type="journal article" date="2021" name="Int. J. Syst. Evol. Microbiol.">
        <title>Isolation and Polyphasic Characterization of Desulfuromonas versatilis sp. Nov., an Electrogenic Bacteria Capable of Versatile Metabolism Isolated from a Graphene Oxide-Reducing Enrichment Culture.</title>
        <authorList>
            <person name="Xie L."/>
            <person name="Yoshida N."/>
            <person name="Ishii S."/>
            <person name="Meng L."/>
        </authorList>
    </citation>
    <scope>NUCLEOTIDE SEQUENCE [LARGE SCALE GENOMIC DNA]</scope>
    <source>
        <strain evidence="12 13">NIT-T3</strain>
    </source>
</reference>
<evidence type="ECO:0000313" key="12">
    <source>
        <dbReference type="EMBL" id="BCR06225.1"/>
    </source>
</evidence>
<keyword evidence="7 9" id="KW-0413">Isomerase</keyword>
<dbReference type="PROSITE" id="PS50059">
    <property type="entry name" value="FKBP_PPIASE"/>
    <property type="match status" value="1"/>
</dbReference>
<keyword evidence="13" id="KW-1185">Reference proteome</keyword>
<evidence type="ECO:0000256" key="10">
    <source>
        <dbReference type="RuleBase" id="RU003915"/>
    </source>
</evidence>
<protein>
    <recommendedName>
        <fullName evidence="10">Peptidyl-prolyl cis-trans isomerase</fullName>
        <ecNumber evidence="10">5.2.1.8</ecNumber>
    </recommendedName>
</protein>
<accession>A0ABN6E1M8</accession>
<evidence type="ECO:0000256" key="1">
    <source>
        <dbReference type="ARBA" id="ARBA00000971"/>
    </source>
</evidence>
<reference evidence="12 13" key="1">
    <citation type="journal article" date="2016" name="C (Basel)">
        <title>Selective Growth of and Electricity Production by Marine Exoelectrogenic Bacteria in Self-Aggregated Hydrogel of Microbially Reduced Graphene Oxide.</title>
        <authorList>
            <person name="Yoshida N."/>
            <person name="Goto Y."/>
            <person name="Miyata Y."/>
        </authorList>
    </citation>
    <scope>NUCLEOTIDE SEQUENCE [LARGE SCALE GENOMIC DNA]</scope>
    <source>
        <strain evidence="12 13">NIT-T3</strain>
    </source>
</reference>
<comment type="function">
    <text evidence="8">Also involved in hydrogenase metallocenter assembly, probably by participating in the nickel insertion step. This function in hydrogenase biosynthesis requires chaperone activity and the presence of the metal-binding domain, but not PPIase activity.</text>
</comment>
<evidence type="ECO:0000259" key="11">
    <source>
        <dbReference type="PROSITE" id="PS50059"/>
    </source>
</evidence>
<comment type="similarity">
    <text evidence="3 10">Belongs to the FKBP-type PPIase family.</text>
</comment>
<organism evidence="12 13">
    <name type="scientific">Desulfuromonas versatilis</name>
    <dbReference type="NCBI Taxonomy" id="2802975"/>
    <lineage>
        <taxon>Bacteria</taxon>
        <taxon>Pseudomonadati</taxon>
        <taxon>Thermodesulfobacteriota</taxon>
        <taxon>Desulfuromonadia</taxon>
        <taxon>Desulfuromonadales</taxon>
        <taxon>Desulfuromonadaceae</taxon>
        <taxon>Desulfuromonas</taxon>
    </lineage>
</organism>
<dbReference type="InterPro" id="IPR046357">
    <property type="entry name" value="PPIase_dom_sf"/>
</dbReference>
<name>A0ABN6E1M8_9BACT</name>
<proteinExistence type="inferred from homology"/>
<evidence type="ECO:0000256" key="2">
    <source>
        <dbReference type="ARBA" id="ARBA00004496"/>
    </source>
</evidence>
<evidence type="ECO:0000256" key="4">
    <source>
        <dbReference type="ARBA" id="ARBA00022490"/>
    </source>
</evidence>
<evidence type="ECO:0000256" key="5">
    <source>
        <dbReference type="ARBA" id="ARBA00023110"/>
    </source>
</evidence>
<evidence type="ECO:0000313" key="13">
    <source>
        <dbReference type="Proteomes" id="UP001319827"/>
    </source>
</evidence>
<dbReference type="Pfam" id="PF00254">
    <property type="entry name" value="FKBP_C"/>
    <property type="match status" value="1"/>
</dbReference>
<dbReference type="RefSeq" id="WP_221249596.1">
    <property type="nucleotide sequence ID" value="NZ_AP024355.1"/>
</dbReference>
<feature type="domain" description="PPIase FKBP-type" evidence="11">
    <location>
        <begin position="7"/>
        <end position="101"/>
    </location>
</feature>
<dbReference type="EMBL" id="AP024355">
    <property type="protein sequence ID" value="BCR06225.1"/>
    <property type="molecule type" value="Genomic_DNA"/>
</dbReference>
<comment type="catalytic activity">
    <reaction evidence="1 9 10">
        <text>[protein]-peptidylproline (omega=180) = [protein]-peptidylproline (omega=0)</text>
        <dbReference type="Rhea" id="RHEA:16237"/>
        <dbReference type="Rhea" id="RHEA-COMP:10747"/>
        <dbReference type="Rhea" id="RHEA-COMP:10748"/>
        <dbReference type="ChEBI" id="CHEBI:83833"/>
        <dbReference type="ChEBI" id="CHEBI:83834"/>
        <dbReference type="EC" id="5.2.1.8"/>
    </reaction>
</comment>
<gene>
    <name evidence="12" type="ORF">DESUT3_32940</name>
</gene>
<keyword evidence="4" id="KW-0963">Cytoplasm</keyword>
<dbReference type="Gene3D" id="3.10.50.40">
    <property type="match status" value="1"/>
</dbReference>
<evidence type="ECO:0000256" key="7">
    <source>
        <dbReference type="ARBA" id="ARBA00023235"/>
    </source>
</evidence>
<sequence length="142" mass="15128">MAQLKNGDTAKVHYTGTLADGTVFDSSRERDPLEFTVGGGQLIKGFDQGVVGMTVGETRTVNIPAEQAYGPHREEIVIAVERSQLPPGLTPEVGMQLQAQGGDGQPVMVTVTAVDEQKVTIDANHPLAGKDLSFEIELVEIV</sequence>
<comment type="subcellular location">
    <subcellularLocation>
        <location evidence="2">Cytoplasm</location>
    </subcellularLocation>
</comment>
<dbReference type="Proteomes" id="UP001319827">
    <property type="component" value="Chromosome"/>
</dbReference>
<dbReference type="PANTHER" id="PTHR47861">
    <property type="entry name" value="FKBP-TYPE PEPTIDYL-PROLYL CIS-TRANS ISOMERASE SLYD"/>
    <property type="match status" value="1"/>
</dbReference>
<dbReference type="GO" id="GO:0016853">
    <property type="term" value="F:isomerase activity"/>
    <property type="evidence" value="ECO:0007669"/>
    <property type="project" value="UniProtKB-KW"/>
</dbReference>
<evidence type="ECO:0000256" key="8">
    <source>
        <dbReference type="ARBA" id="ARBA00037071"/>
    </source>
</evidence>
<dbReference type="PANTHER" id="PTHR47861:SF3">
    <property type="entry name" value="FKBP-TYPE PEPTIDYL-PROLYL CIS-TRANS ISOMERASE SLYD"/>
    <property type="match status" value="1"/>
</dbReference>
<dbReference type="EC" id="5.2.1.8" evidence="10"/>
<dbReference type="InterPro" id="IPR001179">
    <property type="entry name" value="PPIase_FKBP_dom"/>
</dbReference>
<evidence type="ECO:0000256" key="6">
    <source>
        <dbReference type="ARBA" id="ARBA00023186"/>
    </source>
</evidence>
<keyword evidence="6" id="KW-0143">Chaperone</keyword>